<protein>
    <recommendedName>
        <fullName evidence="4">Transmembrane protein</fullName>
    </recommendedName>
</protein>
<keyword evidence="1" id="KW-0472">Membrane</keyword>
<organism evidence="2 3">
    <name type="scientific">Paramecium sonneborni</name>
    <dbReference type="NCBI Taxonomy" id="65129"/>
    <lineage>
        <taxon>Eukaryota</taxon>
        <taxon>Sar</taxon>
        <taxon>Alveolata</taxon>
        <taxon>Ciliophora</taxon>
        <taxon>Intramacronucleata</taxon>
        <taxon>Oligohymenophorea</taxon>
        <taxon>Peniculida</taxon>
        <taxon>Parameciidae</taxon>
        <taxon>Paramecium</taxon>
    </lineage>
</organism>
<dbReference type="AlphaFoldDB" id="A0A8S1RI43"/>
<evidence type="ECO:0000256" key="1">
    <source>
        <dbReference type="SAM" id="Phobius"/>
    </source>
</evidence>
<comment type="caution">
    <text evidence="2">The sequence shown here is derived from an EMBL/GenBank/DDBJ whole genome shotgun (WGS) entry which is preliminary data.</text>
</comment>
<proteinExistence type="predicted"/>
<keyword evidence="1" id="KW-0812">Transmembrane</keyword>
<accession>A0A8S1RI43</accession>
<keyword evidence="1" id="KW-1133">Transmembrane helix</keyword>
<name>A0A8S1RI43_9CILI</name>
<dbReference type="EMBL" id="CAJJDN010000169">
    <property type="protein sequence ID" value="CAD8126680.1"/>
    <property type="molecule type" value="Genomic_DNA"/>
</dbReference>
<feature type="transmembrane region" description="Helical" evidence="1">
    <location>
        <begin position="243"/>
        <end position="264"/>
    </location>
</feature>
<keyword evidence="3" id="KW-1185">Reference proteome</keyword>
<evidence type="ECO:0000313" key="2">
    <source>
        <dbReference type="EMBL" id="CAD8126680.1"/>
    </source>
</evidence>
<reference evidence="2" key="1">
    <citation type="submission" date="2021-01" db="EMBL/GenBank/DDBJ databases">
        <authorList>
            <consortium name="Genoscope - CEA"/>
            <person name="William W."/>
        </authorList>
    </citation>
    <scope>NUCLEOTIDE SEQUENCE</scope>
</reference>
<dbReference type="Proteomes" id="UP000692954">
    <property type="component" value="Unassembled WGS sequence"/>
</dbReference>
<dbReference type="OrthoDB" id="298111at2759"/>
<evidence type="ECO:0008006" key="4">
    <source>
        <dbReference type="Google" id="ProtNLM"/>
    </source>
</evidence>
<gene>
    <name evidence="2" type="ORF">PSON_ATCC_30995.1.T1690077</name>
</gene>
<evidence type="ECO:0000313" key="3">
    <source>
        <dbReference type="Proteomes" id="UP000692954"/>
    </source>
</evidence>
<sequence length="285" mass="33593">MINKYILLFITIIVGYQDDIYGNLELNEMRNFTVDLSMNTWISFLSFQGPIKFARVSEDGKLIELQPLPGTYFFYDYMNEDFESTKPVTYSAYGSKGGATYPQFRFSKQYGQMEYKTPSLMTYNNSDIKYKSQDGYLILDIPMIIQRDGQFIKRLNFIINVGHQKDKEMLKLNSQVYYEQERSIDCMQSNYNEMTFSNYYTTVYIKINPSNNYDYFAIICYEYNLPLGGSTFSVQYSDSDSNIWIWIIITLILLILLILVGCYINKQKRKKEEHEDVSNFHSQLN</sequence>